<dbReference type="InterPro" id="IPR000172">
    <property type="entry name" value="GMC_OxRdtase_N"/>
</dbReference>
<comment type="similarity">
    <text evidence="1">Belongs to the GMC oxidoreductase family.</text>
</comment>
<dbReference type="Pfam" id="PF05199">
    <property type="entry name" value="GMC_oxred_C"/>
    <property type="match status" value="1"/>
</dbReference>
<dbReference type="GO" id="GO:0044550">
    <property type="term" value="P:secondary metabolite biosynthetic process"/>
    <property type="evidence" value="ECO:0007669"/>
    <property type="project" value="TreeGrafter"/>
</dbReference>
<dbReference type="SUPFAM" id="SSF51905">
    <property type="entry name" value="FAD/NAD(P)-binding domain"/>
    <property type="match status" value="1"/>
</dbReference>
<dbReference type="PANTHER" id="PTHR11552">
    <property type="entry name" value="GLUCOSE-METHANOL-CHOLINE GMC OXIDOREDUCTASE"/>
    <property type="match status" value="1"/>
</dbReference>
<dbReference type="SUPFAM" id="SSF54373">
    <property type="entry name" value="FAD-linked reductases, C-terminal domain"/>
    <property type="match status" value="1"/>
</dbReference>
<dbReference type="Gene3D" id="3.30.560.10">
    <property type="entry name" value="Glucose Oxidase, domain 3"/>
    <property type="match status" value="1"/>
</dbReference>
<dbReference type="InterPro" id="IPR007867">
    <property type="entry name" value="GMC_OxRtase_C"/>
</dbReference>
<evidence type="ECO:0000256" key="3">
    <source>
        <dbReference type="SAM" id="SignalP"/>
    </source>
</evidence>
<dbReference type="GO" id="GO:0050660">
    <property type="term" value="F:flavin adenine dinucleotide binding"/>
    <property type="evidence" value="ECO:0007669"/>
    <property type="project" value="InterPro"/>
</dbReference>
<evidence type="ECO:0000259" key="4">
    <source>
        <dbReference type="Pfam" id="PF00732"/>
    </source>
</evidence>
<reference evidence="6" key="1">
    <citation type="journal article" date="2023" name="Genome Biol. Evol.">
        <title>First Whole Genome Sequence and Flow Cytometry Genome Size Data for the Lichen-Forming Fungus Ramalina farinacea (Ascomycota).</title>
        <authorList>
            <person name="Llewellyn T."/>
            <person name="Mian S."/>
            <person name="Hill R."/>
            <person name="Leitch I.J."/>
            <person name="Gaya E."/>
        </authorList>
    </citation>
    <scope>NUCLEOTIDE SEQUENCE</scope>
    <source>
        <strain evidence="6">LIQ254RAFAR</strain>
    </source>
</reference>
<feature type="chain" id="PRO_5041279763" description="Glucose-methanol-choline oxidoreductase N-terminal domain-containing protein" evidence="3">
    <location>
        <begin position="21"/>
        <end position="585"/>
    </location>
</feature>
<dbReference type="Pfam" id="PF00732">
    <property type="entry name" value="GMC_oxred_N"/>
    <property type="match status" value="1"/>
</dbReference>
<evidence type="ECO:0000313" key="7">
    <source>
        <dbReference type="Proteomes" id="UP001161017"/>
    </source>
</evidence>
<evidence type="ECO:0000256" key="1">
    <source>
        <dbReference type="ARBA" id="ARBA00010790"/>
    </source>
</evidence>
<gene>
    <name evidence="6" type="ORF">OHK93_005964</name>
</gene>
<dbReference type="GO" id="GO:0016614">
    <property type="term" value="F:oxidoreductase activity, acting on CH-OH group of donors"/>
    <property type="evidence" value="ECO:0007669"/>
    <property type="project" value="InterPro"/>
</dbReference>
<feature type="domain" description="Glucose-methanol-choline oxidoreductase N-terminal" evidence="4">
    <location>
        <begin position="50"/>
        <end position="369"/>
    </location>
</feature>
<dbReference type="EMBL" id="JAPUFD010000004">
    <property type="protein sequence ID" value="MDI1486704.1"/>
    <property type="molecule type" value="Genomic_DNA"/>
</dbReference>
<evidence type="ECO:0000313" key="6">
    <source>
        <dbReference type="EMBL" id="MDI1486704.1"/>
    </source>
</evidence>
<dbReference type="PIRSF" id="PIRSF000137">
    <property type="entry name" value="Alcohol_oxidase"/>
    <property type="match status" value="1"/>
</dbReference>
<organism evidence="6 7">
    <name type="scientific">Ramalina farinacea</name>
    <dbReference type="NCBI Taxonomy" id="258253"/>
    <lineage>
        <taxon>Eukaryota</taxon>
        <taxon>Fungi</taxon>
        <taxon>Dikarya</taxon>
        <taxon>Ascomycota</taxon>
        <taxon>Pezizomycotina</taxon>
        <taxon>Lecanoromycetes</taxon>
        <taxon>OSLEUM clade</taxon>
        <taxon>Lecanoromycetidae</taxon>
        <taxon>Lecanorales</taxon>
        <taxon>Lecanorineae</taxon>
        <taxon>Ramalinaceae</taxon>
        <taxon>Ramalina</taxon>
    </lineage>
</organism>
<evidence type="ECO:0008006" key="8">
    <source>
        <dbReference type="Google" id="ProtNLM"/>
    </source>
</evidence>
<protein>
    <recommendedName>
        <fullName evidence="8">Glucose-methanol-choline oxidoreductase N-terminal domain-containing protein</fullName>
    </recommendedName>
</protein>
<feature type="domain" description="Glucose-methanol-choline oxidoreductase C-terminal" evidence="5">
    <location>
        <begin position="482"/>
        <end position="568"/>
    </location>
</feature>
<accession>A0AA43TT28</accession>
<evidence type="ECO:0000256" key="2">
    <source>
        <dbReference type="ARBA" id="ARBA00023180"/>
    </source>
</evidence>
<dbReference type="Gene3D" id="3.50.50.60">
    <property type="entry name" value="FAD/NAD(P)-binding domain"/>
    <property type="match status" value="1"/>
</dbReference>
<dbReference type="Proteomes" id="UP001161017">
    <property type="component" value="Unassembled WGS sequence"/>
</dbReference>
<sequence>MLSFTKSASLALALVSVGLSLPAPATESFFGVDGTPLVGSHFGSPGNQSFDYVVVGGGTAGLAIASRLAEDESKSVAVIEAGSFYEIGNSNFSEIPAYAPAFSGKSSSDVSPLVDWAFQTTPQKGFDNTSSHYARGKCLGGSSARNYLTYQRPTEQSLDQWASAVGDDSYQLSQFKQYYDRAVTFTPPIANLRAANGTPEYDSDIGNQGPLSVTFGHYAQAFTSWAQAAFKQLGISPIKGLTGGQLIGSSYQLLAINAQTAVRDSSETSYLRKIGLPRPNLIVYQSTLAKRIIFDASKKATGVEIDIGATGRETFILSANLEVILSAGVFQSPQLLMVSGVGPAATLKQYNIPVVADIPGVGQNMWDHVLGGPSYRVNVLTTSALSNPAYGAQAAADFHANPAQGMLTDTGADLLAFEKLPQNLRANFSSSAQKDLATFPADWPEVEYIPISAYWGYEQHILGDAPTDGYNYATIVAALVAPLSRGTVSISSANAADPPVIDPGWLTHTTDQAVAVAAYKRTRTFFESEVMKPVLVGGEYFPGPQEGVVSDAQILAFIRKSFGTVFHASYALAEKIADDIKTNKA</sequence>
<dbReference type="InterPro" id="IPR036188">
    <property type="entry name" value="FAD/NAD-bd_sf"/>
</dbReference>
<dbReference type="AlphaFoldDB" id="A0AA43TT28"/>
<name>A0AA43TT28_9LECA</name>
<keyword evidence="3" id="KW-0732">Signal</keyword>
<evidence type="ECO:0000259" key="5">
    <source>
        <dbReference type="Pfam" id="PF05199"/>
    </source>
</evidence>
<comment type="caution">
    <text evidence="6">The sequence shown here is derived from an EMBL/GenBank/DDBJ whole genome shotgun (WGS) entry which is preliminary data.</text>
</comment>
<keyword evidence="7" id="KW-1185">Reference proteome</keyword>
<dbReference type="InterPro" id="IPR012132">
    <property type="entry name" value="GMC_OxRdtase"/>
</dbReference>
<dbReference type="PANTHER" id="PTHR11552:SF138">
    <property type="entry name" value="DEHYDROGENASE PKFF-RELATED"/>
    <property type="match status" value="1"/>
</dbReference>
<keyword evidence="2" id="KW-0325">Glycoprotein</keyword>
<feature type="signal peptide" evidence="3">
    <location>
        <begin position="1"/>
        <end position="20"/>
    </location>
</feature>
<proteinExistence type="inferred from homology"/>